<comment type="caution">
    <text evidence="3">The sequence shown here is derived from an EMBL/GenBank/DDBJ whole genome shotgun (WGS) entry which is preliminary data.</text>
</comment>
<dbReference type="OrthoDB" id="5573873at2"/>
<gene>
    <name evidence="3" type="ORF">A1507_19180</name>
</gene>
<name>A0A177N2K3_9GAMM</name>
<dbReference type="AlphaFoldDB" id="A0A177N2K3"/>
<feature type="transmembrane region" description="Helical" evidence="1">
    <location>
        <begin position="188"/>
        <end position="217"/>
    </location>
</feature>
<evidence type="ECO:0000313" key="4">
    <source>
        <dbReference type="Proteomes" id="UP000077857"/>
    </source>
</evidence>
<dbReference type="RefSeq" id="WP_064042108.1">
    <property type="nucleotide sequence ID" value="NZ_LUUJ01000112.1"/>
</dbReference>
<reference evidence="3 4" key="1">
    <citation type="submission" date="2016-03" db="EMBL/GenBank/DDBJ databases">
        <authorList>
            <person name="Ploux O."/>
        </authorList>
    </citation>
    <scope>NUCLEOTIDE SEQUENCE [LARGE SCALE GENOMIC DNA]</scope>
    <source>
        <strain evidence="3 4">R-45378</strain>
    </source>
</reference>
<feature type="signal peptide" evidence="2">
    <location>
        <begin position="1"/>
        <end position="20"/>
    </location>
</feature>
<dbReference type="EMBL" id="LUUJ01000112">
    <property type="protein sequence ID" value="OAI12112.1"/>
    <property type="molecule type" value="Genomic_DNA"/>
</dbReference>
<proteinExistence type="predicted"/>
<sequence>MKTQILAALLLVAEAGIADASYTTLALPSLNADIRTWTDGGSYDSLFPGTHTFNGVPFQLAVDGDGNTAFHNGEIDIPVNVFGVTQAFTLINTAYGADGANVGYVSFSGSLGDIYTVDLIEGQNVRDHYDGGFNNAINGVDAIEVFSAGSGRARLDQQIFNLPAAFANQTLLSIRFHSNQQGLAGEPFIVAATVAAVPLPSALWLFGTVLAAGAGLAKHRR</sequence>
<keyword evidence="1" id="KW-0812">Transmembrane</keyword>
<keyword evidence="2" id="KW-0732">Signal</keyword>
<accession>A0A177N2K3</accession>
<keyword evidence="1" id="KW-0472">Membrane</keyword>
<protein>
    <recommendedName>
        <fullName evidence="5">PEP-CTERM protein-sorting domain-containing protein</fullName>
    </recommendedName>
</protein>
<evidence type="ECO:0000256" key="1">
    <source>
        <dbReference type="SAM" id="Phobius"/>
    </source>
</evidence>
<feature type="chain" id="PRO_5008068684" description="PEP-CTERM protein-sorting domain-containing protein" evidence="2">
    <location>
        <begin position="21"/>
        <end position="221"/>
    </location>
</feature>
<evidence type="ECO:0000256" key="2">
    <source>
        <dbReference type="SAM" id="SignalP"/>
    </source>
</evidence>
<keyword evidence="1" id="KW-1133">Transmembrane helix</keyword>
<dbReference type="Proteomes" id="UP000077857">
    <property type="component" value="Unassembled WGS sequence"/>
</dbReference>
<evidence type="ECO:0008006" key="5">
    <source>
        <dbReference type="Google" id="ProtNLM"/>
    </source>
</evidence>
<organism evidence="3 4">
    <name type="scientific">Methylomonas koyamae</name>
    <dbReference type="NCBI Taxonomy" id="702114"/>
    <lineage>
        <taxon>Bacteria</taxon>
        <taxon>Pseudomonadati</taxon>
        <taxon>Pseudomonadota</taxon>
        <taxon>Gammaproteobacteria</taxon>
        <taxon>Methylococcales</taxon>
        <taxon>Methylococcaceae</taxon>
        <taxon>Methylomonas</taxon>
    </lineage>
</organism>
<evidence type="ECO:0000313" key="3">
    <source>
        <dbReference type="EMBL" id="OAI12112.1"/>
    </source>
</evidence>